<feature type="compositionally biased region" description="Low complexity" evidence="1">
    <location>
        <begin position="412"/>
        <end position="448"/>
    </location>
</feature>
<feature type="compositionally biased region" description="Basic and acidic residues" evidence="1">
    <location>
        <begin position="289"/>
        <end position="303"/>
    </location>
</feature>
<feature type="compositionally biased region" description="Basic and acidic residues" evidence="1">
    <location>
        <begin position="1080"/>
        <end position="1091"/>
    </location>
</feature>
<feature type="region of interest" description="Disordered" evidence="1">
    <location>
        <begin position="989"/>
        <end position="1037"/>
    </location>
</feature>
<proteinExistence type="predicted"/>
<sequence>MKAPAPAAFSFSRTDGAFASSSFPLCRSRASLHAQSSSVASPFHRHSSFSQSVAAVCRLLPAELSFTRSSRRSVSSSSPLTASFRRNKDPSVRLGASRRLRLPCASPSSSPFSSPSSSLRVSLPSSSLLPPSLSLSVIRRLPGGSGGPARLPPGHCLCSIHSTTSPSPSVSPQCPASSSSALNRRFSSSCPLSSSSFSPSPSLSLRESSLVFRGEDRRYLPRIGAAGAVLRFVHNSLSDRWCVVAKPPGWSLEATSSRPSVRAVLQPLLDTAIVARACAIQTGFWAETEDRGTQRSPRSRKDSSGSSLGKAMREAVEGEMEEHEETKGIFFPMQLDADAQGLLLVATDEAMHRQLRSMLQDGSVRRDFRVLADLSNLVAPCPHSAVSHSACTLPTASLRSPGKSPASVSLESLPDASDSPRSASAFENASSSHASSSSRPSFSSSFPSEDVQFFVGGRKRRSCGGKGDAKGPREERASRWTSGLPFFAFPLRWQWSPTERLLAAHAVRSAASQCMQSSAGRERSVAAVGLHAIDGSAPSQPGSFCRGGRARGGGEEVREERGSEGEGRSSSPLDREGAREAGRRPTADGQERREAKETDWGDESTSREGKARMTDGERCRKGKQKQYGASMFSRDSNPFAFPASTELRGCLRLWDPRTGELYKRGKLKSCISAKHVKLRLRDLPEVNRLETPTDRLLRAIQKAWSGRGSKEETQRLPKSEPSLRSVLQTSGNDRARPDAELKRREVLQLLDGSYVPRRLSAVLSQNALAHSSVFSSSASAVLSEHVEDLLPGLDSAQALRLLSDRRLLPSLRLVGASSLAASSCLTQTSFRLLSVSPARTLDGVLRLLGLYRVQTQEPPRSHQIRVHFSEAGCPVANDALYHPSFSTDFRRKILVSPSFPGGEAEMKEKRMPDTVCAARGLPEDPFGLEGPADGETEAVAPWSLPSTLSEPHRNEDGCLSADKEATSFPVSREGLSASESLNFSQGSMFPSAAVRENDGRWTGDSNMSRSRGEPQLTGNRRNCPPASEAKEETLSGHRRLPRVGGLLAYDPLEEVFPSFSISRPSQTETDNACLTPTSEARNHKNEGRGRGEASAGDLGSNGKHSDGAKCKLPEHACEVAAKDPFEADGFSAYPSLCSSFSNFESGASSVSPIDAPSPPSPFSPFHEDREGRLFLDPTTLSQTYATEHDRQSGVCASLGVQLFRLTMVDPLKPRDRVTEELVFELDTPPEWAGIHDINQSEELKLWEKAGEEFTASVPQRKHTIDAFSPVPEQLTDA</sequence>
<dbReference type="InterPro" id="IPR020103">
    <property type="entry name" value="PsdUridine_synth_cat_dom_sf"/>
</dbReference>
<dbReference type="GO" id="GO:0001522">
    <property type="term" value="P:pseudouridine synthesis"/>
    <property type="evidence" value="ECO:0007669"/>
    <property type="project" value="InterPro"/>
</dbReference>
<feature type="region of interest" description="Disordered" evidence="1">
    <location>
        <begin position="1060"/>
        <end position="1107"/>
    </location>
</feature>
<dbReference type="AlphaFoldDB" id="A0A151HIG3"/>
<evidence type="ECO:0000313" key="2">
    <source>
        <dbReference type="EMBL" id="KYK69147.1"/>
    </source>
</evidence>
<dbReference type="OrthoDB" id="333706at2759"/>
<dbReference type="Gene3D" id="3.30.2350.10">
    <property type="entry name" value="Pseudouridine synthase"/>
    <property type="match status" value="2"/>
</dbReference>
<feature type="region of interest" description="Disordered" evidence="1">
    <location>
        <begin position="73"/>
        <end position="97"/>
    </location>
</feature>
<dbReference type="PANTHER" id="PTHR21600">
    <property type="entry name" value="MITOCHONDRIAL RNA PSEUDOURIDINE SYNTHASE"/>
    <property type="match status" value="1"/>
</dbReference>
<dbReference type="EMBL" id="AHZP02000900">
    <property type="protein sequence ID" value="KYK69147.1"/>
    <property type="molecule type" value="Genomic_DNA"/>
</dbReference>
<feature type="compositionally biased region" description="Basic and acidic residues" evidence="1">
    <location>
        <begin position="467"/>
        <end position="477"/>
    </location>
</feature>
<dbReference type="Proteomes" id="UP000075225">
    <property type="component" value="Unassembled WGS sequence"/>
</dbReference>
<feature type="compositionally biased region" description="Basic and acidic residues" evidence="1">
    <location>
        <begin position="552"/>
        <end position="619"/>
    </location>
</feature>
<comment type="caution">
    <text evidence="2">The sequence shown here is derived from an EMBL/GenBank/DDBJ whole genome shotgun (WGS) entry which is preliminary data.</text>
</comment>
<evidence type="ECO:0000313" key="3">
    <source>
        <dbReference type="Proteomes" id="UP000075225"/>
    </source>
</evidence>
<reference evidence="3" key="1">
    <citation type="submission" date="2016-03" db="EMBL/GenBank/DDBJ databases">
        <authorList>
            <person name="Sibley D."/>
            <person name="Venepally P."/>
            <person name="Karamycheva S."/>
            <person name="Hadjithomas M."/>
            <person name="Khan A."/>
            <person name="Brunk B."/>
            <person name="Roos D."/>
            <person name="Caler E."/>
            <person name="Lorenzi H."/>
        </authorList>
    </citation>
    <scope>NUCLEOTIDE SEQUENCE [LARGE SCALE GENOMIC DNA]</scope>
    <source>
        <strain evidence="3">TgCatPRC2</strain>
    </source>
</reference>
<evidence type="ECO:0000256" key="1">
    <source>
        <dbReference type="SAM" id="MobiDB-lite"/>
    </source>
</evidence>
<feature type="compositionally biased region" description="Polar residues" evidence="1">
    <location>
        <begin position="1060"/>
        <end position="1079"/>
    </location>
</feature>
<feature type="region of interest" description="Disordered" evidence="1">
    <location>
        <begin position="533"/>
        <end position="631"/>
    </location>
</feature>
<feature type="compositionally biased region" description="Basic and acidic residues" evidence="1">
    <location>
        <begin position="708"/>
        <end position="718"/>
    </location>
</feature>
<accession>A0A151HIG3</accession>
<organism evidence="2 3">
    <name type="scientific">Toxoplasma gondii TgCatPRC2</name>
    <dbReference type="NCBI Taxonomy" id="1130821"/>
    <lineage>
        <taxon>Eukaryota</taxon>
        <taxon>Sar</taxon>
        <taxon>Alveolata</taxon>
        <taxon>Apicomplexa</taxon>
        <taxon>Conoidasida</taxon>
        <taxon>Coccidia</taxon>
        <taxon>Eucoccidiorida</taxon>
        <taxon>Eimeriorina</taxon>
        <taxon>Sarcocystidae</taxon>
        <taxon>Toxoplasma</taxon>
    </lineage>
</organism>
<dbReference type="GO" id="GO:0003723">
    <property type="term" value="F:RNA binding"/>
    <property type="evidence" value="ECO:0007669"/>
    <property type="project" value="InterPro"/>
</dbReference>
<dbReference type="GO" id="GO:0009982">
    <property type="term" value="F:pseudouridine synthase activity"/>
    <property type="evidence" value="ECO:0007669"/>
    <property type="project" value="InterPro"/>
</dbReference>
<feature type="region of interest" description="Disordered" evidence="1">
    <location>
        <begin position="289"/>
        <end position="315"/>
    </location>
</feature>
<feature type="region of interest" description="Disordered" evidence="1">
    <location>
        <begin position="707"/>
        <end position="738"/>
    </location>
</feature>
<protein>
    <submittedName>
        <fullName evidence="2">RNA pseudouridine synthase</fullName>
    </submittedName>
</protein>
<dbReference type="SUPFAM" id="SSF55120">
    <property type="entry name" value="Pseudouridine synthase"/>
    <property type="match status" value="1"/>
</dbReference>
<dbReference type="InterPro" id="IPR050188">
    <property type="entry name" value="RluA_PseudoU_synthase"/>
</dbReference>
<gene>
    <name evidence="2" type="ORF">TGPRC2_222120</name>
</gene>
<dbReference type="VEuPathDB" id="ToxoDB:TGPRC2_222120"/>
<name>A0A151HIG3_TOXGO</name>
<feature type="region of interest" description="Disordered" evidence="1">
    <location>
        <begin position="396"/>
        <end position="477"/>
    </location>
</feature>